<sequence>MRRELPDRDWKALGPGALIGPDGRTYRRRTTRIERADAEALAEGGCPVVTYLPGGRLVWHDEDDAWPAWADARAALTTGMPDPDSVTGGRWESADGGTALVLVWHD</sequence>
<name>A0A1G7HN94_9ACTN</name>
<protein>
    <submittedName>
        <fullName evidence="1">Uncharacterized protein</fullName>
    </submittedName>
</protein>
<keyword evidence="2" id="KW-1185">Reference proteome</keyword>
<dbReference type="STRING" id="1550231.SAMN05660662_0724"/>
<accession>A0A1G7HN94</accession>
<dbReference type="EMBL" id="FNBT01000001">
    <property type="protein sequence ID" value="SDF01881.1"/>
    <property type="molecule type" value="Genomic_DNA"/>
</dbReference>
<organism evidence="1 2">
    <name type="scientific">Blastococcus aurantiacus</name>
    <dbReference type="NCBI Taxonomy" id="1550231"/>
    <lineage>
        <taxon>Bacteria</taxon>
        <taxon>Bacillati</taxon>
        <taxon>Actinomycetota</taxon>
        <taxon>Actinomycetes</taxon>
        <taxon>Geodermatophilales</taxon>
        <taxon>Geodermatophilaceae</taxon>
        <taxon>Blastococcus</taxon>
    </lineage>
</organism>
<evidence type="ECO:0000313" key="2">
    <source>
        <dbReference type="Proteomes" id="UP000199406"/>
    </source>
</evidence>
<gene>
    <name evidence="1" type="ORF">SAMN05660662_0724</name>
</gene>
<dbReference type="RefSeq" id="WP_091763713.1">
    <property type="nucleotide sequence ID" value="NZ_FNBT01000001.1"/>
</dbReference>
<dbReference type="OrthoDB" id="5195621at2"/>
<proteinExistence type="predicted"/>
<reference evidence="2" key="1">
    <citation type="submission" date="2016-10" db="EMBL/GenBank/DDBJ databases">
        <authorList>
            <person name="Varghese N."/>
            <person name="Submissions S."/>
        </authorList>
    </citation>
    <scope>NUCLEOTIDE SEQUENCE [LARGE SCALE GENOMIC DNA]</scope>
    <source>
        <strain evidence="2">DSM 44268</strain>
    </source>
</reference>
<dbReference type="Proteomes" id="UP000199406">
    <property type="component" value="Unassembled WGS sequence"/>
</dbReference>
<evidence type="ECO:0000313" key="1">
    <source>
        <dbReference type="EMBL" id="SDF01881.1"/>
    </source>
</evidence>
<dbReference type="AlphaFoldDB" id="A0A1G7HN94"/>